<name>A0A660SAP8_UNCT6</name>
<dbReference type="Gene3D" id="3.30.460.80">
    <property type="entry name" value="NADH:ubiquinone oxidoreductase, 30kDa subunit"/>
    <property type="match status" value="1"/>
</dbReference>
<evidence type="ECO:0000313" key="3">
    <source>
        <dbReference type="EMBL" id="RKX67915.1"/>
    </source>
</evidence>
<dbReference type="InterPro" id="IPR037232">
    <property type="entry name" value="NADH_quin_OxRdtase_su_C/D-like"/>
</dbReference>
<dbReference type="SUPFAM" id="SSF143243">
    <property type="entry name" value="Nqo5-like"/>
    <property type="match status" value="1"/>
</dbReference>
<dbReference type="Pfam" id="PF00329">
    <property type="entry name" value="Complex1_30kDa"/>
    <property type="match status" value="1"/>
</dbReference>
<accession>A0A660SAP8</accession>
<dbReference type="PANTHER" id="PTHR10884">
    <property type="entry name" value="NADH DEHYDROGENASE UBIQUINONE IRON-SULFUR PROTEIN 3"/>
    <property type="match status" value="1"/>
</dbReference>
<dbReference type="Proteomes" id="UP000271125">
    <property type="component" value="Unassembled WGS sequence"/>
</dbReference>
<gene>
    <name evidence="3" type="ORF">DRP43_06205</name>
</gene>
<evidence type="ECO:0000259" key="2">
    <source>
        <dbReference type="Pfam" id="PF00329"/>
    </source>
</evidence>
<protein>
    <submittedName>
        <fullName evidence="3">NADH-quinone oxidoreductase subunit C</fullName>
    </submittedName>
</protein>
<feature type="domain" description="NADH:ubiquinone oxidoreductase 30kDa subunit" evidence="2">
    <location>
        <begin position="27"/>
        <end position="154"/>
    </location>
</feature>
<dbReference type="InterPro" id="IPR001268">
    <property type="entry name" value="NADH_UbQ_OxRdtase_30kDa_su"/>
</dbReference>
<proteinExistence type="inferred from homology"/>
<organism evidence="3 4">
    <name type="scientific">candidate division TA06 bacterium</name>
    <dbReference type="NCBI Taxonomy" id="2250710"/>
    <lineage>
        <taxon>Bacteria</taxon>
        <taxon>Bacteria division TA06</taxon>
    </lineage>
</organism>
<dbReference type="GO" id="GO:0008137">
    <property type="term" value="F:NADH dehydrogenase (ubiquinone) activity"/>
    <property type="evidence" value="ECO:0007669"/>
    <property type="project" value="InterPro"/>
</dbReference>
<comment type="caution">
    <text evidence="3">The sequence shown here is derived from an EMBL/GenBank/DDBJ whole genome shotgun (WGS) entry which is preliminary data.</text>
</comment>
<evidence type="ECO:0000256" key="1">
    <source>
        <dbReference type="ARBA" id="ARBA00007569"/>
    </source>
</evidence>
<dbReference type="AlphaFoldDB" id="A0A660SAP8"/>
<dbReference type="EMBL" id="QNBD01000317">
    <property type="protein sequence ID" value="RKX67915.1"/>
    <property type="molecule type" value="Genomic_DNA"/>
</dbReference>
<reference evidence="3 4" key="1">
    <citation type="submission" date="2018-06" db="EMBL/GenBank/DDBJ databases">
        <title>Extensive metabolic versatility and redundancy in microbially diverse, dynamic hydrothermal sediments.</title>
        <authorList>
            <person name="Dombrowski N."/>
            <person name="Teske A."/>
            <person name="Baker B.J."/>
        </authorList>
    </citation>
    <scope>NUCLEOTIDE SEQUENCE [LARGE SCALE GENOMIC DNA]</scope>
    <source>
        <strain evidence="3">B10_G13</strain>
    </source>
</reference>
<sequence>MKSLKKKLESSFSDIKINITDDSRITVNIKKDAVVSILNFLKNLGYEHLALISCIDWIEENEFELVYILSAYMGKDQEYNEKEKKTILVKTRISREESEFITVINIFENAEPYERELHELFGINFEGHPRLTPLFLERDYEIPPFRKDFDTRKYVKDVFDKIPSIEERKK</sequence>
<comment type="similarity">
    <text evidence="1">Belongs to the complex I 30 kDa subunit family.</text>
</comment>
<evidence type="ECO:0000313" key="4">
    <source>
        <dbReference type="Proteomes" id="UP000271125"/>
    </source>
</evidence>
<dbReference type="PANTHER" id="PTHR10884:SF14">
    <property type="entry name" value="NADH DEHYDROGENASE [UBIQUINONE] IRON-SULFUR PROTEIN 3, MITOCHONDRIAL"/>
    <property type="match status" value="1"/>
</dbReference>